<evidence type="ECO:0000313" key="2">
    <source>
        <dbReference type="EMBL" id="MDX7987398.1"/>
    </source>
</evidence>
<dbReference type="InterPro" id="IPR029058">
    <property type="entry name" value="AB_hydrolase_fold"/>
</dbReference>
<keyword evidence="3" id="KW-1185">Reference proteome</keyword>
<dbReference type="InterPro" id="IPR050266">
    <property type="entry name" value="AB_hydrolase_sf"/>
</dbReference>
<dbReference type="RefSeq" id="WP_319929834.1">
    <property type="nucleotide sequence ID" value="NZ_VCDN01000030.1"/>
</dbReference>
<organism evidence="2 3">
    <name type="scientific">Xenorhabdus santafensis</name>
    <dbReference type="NCBI Taxonomy" id="2582833"/>
    <lineage>
        <taxon>Bacteria</taxon>
        <taxon>Pseudomonadati</taxon>
        <taxon>Pseudomonadota</taxon>
        <taxon>Gammaproteobacteria</taxon>
        <taxon>Enterobacterales</taxon>
        <taxon>Morganellaceae</taxon>
        <taxon>Xenorhabdus</taxon>
    </lineage>
</organism>
<proteinExistence type="predicted"/>
<dbReference type="Proteomes" id="UP001271890">
    <property type="component" value="Unassembled WGS sequence"/>
</dbReference>
<keyword evidence="2" id="KW-0378">Hydrolase</keyword>
<dbReference type="PANTHER" id="PTHR43798:SF33">
    <property type="entry name" value="HYDROLASE, PUTATIVE (AFU_ORTHOLOGUE AFUA_2G14860)-RELATED"/>
    <property type="match status" value="1"/>
</dbReference>
<protein>
    <submittedName>
        <fullName evidence="2">Alpha/beta hydrolase</fullName>
    </submittedName>
</protein>
<dbReference type="Pfam" id="PF00561">
    <property type="entry name" value="Abhydrolase_1"/>
    <property type="match status" value="1"/>
</dbReference>
<feature type="domain" description="AB hydrolase-1" evidence="1">
    <location>
        <begin position="30"/>
        <end position="139"/>
    </location>
</feature>
<sequence>MLGFNHQEGRYLEIDGAHIYYEIQGNANGYPLIFLHGGLGNIETFNHITNYFGNAYQLIGIDSRGQGKSTLGKEKLTYKRIQQDVEAVIRHLGLKECSIVGHSDGGIVALRLAASGTILIDKMVVIGTHWTLPENDPMKEIVKHITVESWRARLPETYESYQRLNPQPDFNKLFDTVISMWLDTSEDSYPNETIRQITCKLLVVRGDNDNLVSRISSAELAENVEHACLLNLPFLGHSPQEENPAMLISFLTKFLSK</sequence>
<gene>
    <name evidence="2" type="ORF">FE392_08645</name>
</gene>
<dbReference type="GO" id="GO:0016787">
    <property type="term" value="F:hydrolase activity"/>
    <property type="evidence" value="ECO:0007669"/>
    <property type="project" value="UniProtKB-KW"/>
</dbReference>
<name>A0ABU4S9B6_9GAMM</name>
<accession>A0ABU4S9B6</accession>
<evidence type="ECO:0000313" key="3">
    <source>
        <dbReference type="Proteomes" id="UP001271890"/>
    </source>
</evidence>
<reference evidence="3" key="1">
    <citation type="journal article" date="2024" name="Toxins">
        <title>Genome Sequence Analysis of Native Xenorhabdus Strains Isolated from Entomopathogenic Nematodes in Argentina.</title>
        <authorList>
            <person name="Palma L."/>
            <person name="Frizzo L."/>
            <person name="Kaiser S."/>
            <person name="Berry C."/>
            <person name="Caballero P."/>
            <person name="Bode H.B."/>
            <person name="Del Valle E.E."/>
        </authorList>
    </citation>
    <scope>NUCLEOTIDE SEQUENCE [LARGE SCALE GENOMIC DNA]</scope>
    <source>
        <strain evidence="3">12</strain>
    </source>
</reference>
<dbReference type="SUPFAM" id="SSF53474">
    <property type="entry name" value="alpha/beta-Hydrolases"/>
    <property type="match status" value="1"/>
</dbReference>
<dbReference type="InterPro" id="IPR000073">
    <property type="entry name" value="AB_hydrolase_1"/>
</dbReference>
<dbReference type="Gene3D" id="3.40.50.1820">
    <property type="entry name" value="alpha/beta hydrolase"/>
    <property type="match status" value="1"/>
</dbReference>
<comment type="caution">
    <text evidence="2">The sequence shown here is derived from an EMBL/GenBank/DDBJ whole genome shotgun (WGS) entry which is preliminary data.</text>
</comment>
<dbReference type="PANTHER" id="PTHR43798">
    <property type="entry name" value="MONOACYLGLYCEROL LIPASE"/>
    <property type="match status" value="1"/>
</dbReference>
<evidence type="ECO:0000259" key="1">
    <source>
        <dbReference type="Pfam" id="PF00561"/>
    </source>
</evidence>
<dbReference type="EMBL" id="VCDN01000030">
    <property type="protein sequence ID" value="MDX7987398.1"/>
    <property type="molecule type" value="Genomic_DNA"/>
</dbReference>